<evidence type="ECO:0000313" key="1">
    <source>
        <dbReference type="EMBL" id="GAA3590738.1"/>
    </source>
</evidence>
<accession>A0ABP6YUS8</accession>
<protein>
    <submittedName>
        <fullName evidence="1">Uncharacterized protein</fullName>
    </submittedName>
</protein>
<proteinExistence type="predicted"/>
<keyword evidence="2" id="KW-1185">Reference proteome</keyword>
<dbReference type="RefSeq" id="WP_346186310.1">
    <property type="nucleotide sequence ID" value="NZ_BAABCE010000027.1"/>
</dbReference>
<dbReference type="Proteomes" id="UP001500707">
    <property type="component" value="Unassembled WGS sequence"/>
</dbReference>
<dbReference type="EMBL" id="BAABCE010000027">
    <property type="protein sequence ID" value="GAA3590738.1"/>
    <property type="molecule type" value="Genomic_DNA"/>
</dbReference>
<gene>
    <name evidence="1" type="ORF">GCM10022295_85470</name>
</gene>
<comment type="caution">
    <text evidence="1">The sequence shown here is derived from an EMBL/GenBank/DDBJ whole genome shotgun (WGS) entry which is preliminary data.</text>
</comment>
<organism evidence="1 2">
    <name type="scientific">Streptomyces osmaniensis</name>
    <dbReference type="NCBI Taxonomy" id="593134"/>
    <lineage>
        <taxon>Bacteria</taxon>
        <taxon>Bacillati</taxon>
        <taxon>Actinomycetota</taxon>
        <taxon>Actinomycetes</taxon>
        <taxon>Kitasatosporales</taxon>
        <taxon>Streptomycetaceae</taxon>
        <taxon>Streptomyces</taxon>
    </lineage>
</organism>
<evidence type="ECO:0000313" key="2">
    <source>
        <dbReference type="Proteomes" id="UP001500707"/>
    </source>
</evidence>
<reference evidence="2" key="1">
    <citation type="journal article" date="2019" name="Int. J. Syst. Evol. Microbiol.">
        <title>The Global Catalogue of Microorganisms (GCM) 10K type strain sequencing project: providing services to taxonomists for standard genome sequencing and annotation.</title>
        <authorList>
            <consortium name="The Broad Institute Genomics Platform"/>
            <consortium name="The Broad Institute Genome Sequencing Center for Infectious Disease"/>
            <person name="Wu L."/>
            <person name="Ma J."/>
        </authorList>
    </citation>
    <scope>NUCLEOTIDE SEQUENCE [LARGE SCALE GENOMIC DNA]</scope>
    <source>
        <strain evidence="2">JCM 17656</strain>
    </source>
</reference>
<sequence>MTLNPAGDGFDSSLAVFAHDIRSVLPEDDCHRLVDRIRAVHGDWPDLGFADAADMARASLRGEREQHARQAAAHERIHASVPHLRRLHLLHPDHASVADALAARGLAWGDVGLTAADGVLLQSMVDESDREGDVPPGREEAPG</sequence>
<name>A0ABP6YUS8_9ACTN</name>